<evidence type="ECO:0000256" key="4">
    <source>
        <dbReference type="SAM" id="MobiDB-lite"/>
    </source>
</evidence>
<comment type="similarity">
    <text evidence="2">Belongs to the PAF1 family.</text>
</comment>
<dbReference type="InterPro" id="IPR007133">
    <property type="entry name" value="RNA_pol_II-assoc_Paf1"/>
</dbReference>
<dbReference type="AlphaFoldDB" id="A0A317VK34"/>
<evidence type="ECO:0000313" key="6">
    <source>
        <dbReference type="Proteomes" id="UP000247233"/>
    </source>
</evidence>
<dbReference type="Pfam" id="PF03985">
    <property type="entry name" value="Paf1"/>
    <property type="match status" value="1"/>
</dbReference>
<comment type="caution">
    <text evidence="5">The sequence shown here is derived from an EMBL/GenBank/DDBJ whole genome shotgun (WGS) entry which is preliminary data.</text>
</comment>
<feature type="compositionally biased region" description="Basic and acidic residues" evidence="4">
    <location>
        <begin position="479"/>
        <end position="489"/>
    </location>
</feature>
<dbReference type="OrthoDB" id="10260285at2759"/>
<feature type="region of interest" description="Disordered" evidence="4">
    <location>
        <begin position="445"/>
        <end position="498"/>
    </location>
</feature>
<dbReference type="GO" id="GO:0000993">
    <property type="term" value="F:RNA polymerase II complex binding"/>
    <property type="evidence" value="ECO:0007669"/>
    <property type="project" value="TreeGrafter"/>
</dbReference>
<dbReference type="STRING" id="1448321.A0A317VK34"/>
<name>A0A317VK34_9EURO</name>
<sequence>MSKSKDSSSSGGFHQEYIASLRYRNDLPPPDMPTKFLDIPHEGLHRFLTPGFTSNLARREEPNIDVDAEGGMPIDLVGIPGLHLGDESAIMAPENPGPLDPADLALLMTPEQLRNPAPKNVNVSFLRRTQYISAGLRAPDSPNVPTPIRSKRALEKVKSQDDPTYVKKYIQKGFDIAYPSSRHSGEDTASKIKGHTSTKLEHDAWAHPVHPDNPKLKPVGYYPLLPDLRGFPDPGGFVQFKFDKAPVSDVSGRRDKRMDVAVLLPSAPEERICQEHATKVALHKAHPDLYPDPGPIPWDYDLFLPERKDAARNVTASLRMSNPDRENEELYTHEGADGAKFHRYDRLRTYATSAQTLGNDQKQRDVALTLFDPSELREGQRGDLDSKQKAAYYYPILGKTRLKPERARTIAQAGLAPTLGKTKEEQVDQIQVVVRDPDEAEVYKRSLHRAAIDPKFAETLPPPPEDHEAEAKEDEGDEGSDRQPSPHDADDADDMSDE</sequence>
<reference evidence="5 6" key="1">
    <citation type="submission" date="2016-12" db="EMBL/GenBank/DDBJ databases">
        <title>The genomes of Aspergillus section Nigri reveals drivers in fungal speciation.</title>
        <authorList>
            <consortium name="DOE Joint Genome Institute"/>
            <person name="Vesth T.C."/>
            <person name="Nybo J."/>
            <person name="Theobald S."/>
            <person name="Brandl J."/>
            <person name="Frisvad J.C."/>
            <person name="Nielsen K.F."/>
            <person name="Lyhne E.K."/>
            <person name="Kogle M.E."/>
            <person name="Kuo A."/>
            <person name="Riley R."/>
            <person name="Clum A."/>
            <person name="Nolan M."/>
            <person name="Lipzen A."/>
            <person name="Salamov A."/>
            <person name="Henrissat B."/>
            <person name="Wiebenga A."/>
            <person name="De Vries R.P."/>
            <person name="Grigoriev I.V."/>
            <person name="Mortensen U.H."/>
            <person name="Andersen M.R."/>
            <person name="Baker S.E."/>
        </authorList>
    </citation>
    <scope>NUCLEOTIDE SEQUENCE [LARGE SCALE GENOMIC DNA]</scope>
    <source>
        <strain evidence="5 6">CBS 117.55</strain>
    </source>
</reference>
<organism evidence="5 6">
    <name type="scientific">Aspergillus heteromorphus CBS 117.55</name>
    <dbReference type="NCBI Taxonomy" id="1448321"/>
    <lineage>
        <taxon>Eukaryota</taxon>
        <taxon>Fungi</taxon>
        <taxon>Dikarya</taxon>
        <taxon>Ascomycota</taxon>
        <taxon>Pezizomycotina</taxon>
        <taxon>Eurotiomycetes</taxon>
        <taxon>Eurotiomycetidae</taxon>
        <taxon>Eurotiales</taxon>
        <taxon>Aspergillaceae</taxon>
        <taxon>Aspergillus</taxon>
        <taxon>Aspergillus subgen. Circumdati</taxon>
    </lineage>
</organism>
<proteinExistence type="inferred from homology"/>
<dbReference type="PANTHER" id="PTHR23188">
    <property type="entry name" value="RNA POLYMERASE II-ASSOCIATED FACTOR 1 HOMOLOG"/>
    <property type="match status" value="1"/>
</dbReference>
<dbReference type="GO" id="GO:0016593">
    <property type="term" value="C:Cdc73/Paf1 complex"/>
    <property type="evidence" value="ECO:0007669"/>
    <property type="project" value="InterPro"/>
</dbReference>
<evidence type="ECO:0000256" key="2">
    <source>
        <dbReference type="ARBA" id="ARBA00007560"/>
    </source>
</evidence>
<keyword evidence="3" id="KW-0539">Nucleus</keyword>
<gene>
    <name evidence="5" type="ORF">BO70DRAFT_319868</name>
</gene>
<comment type="subcellular location">
    <subcellularLocation>
        <location evidence="1">Nucleus</location>
    </subcellularLocation>
</comment>
<evidence type="ECO:0000256" key="3">
    <source>
        <dbReference type="ARBA" id="ARBA00023242"/>
    </source>
</evidence>
<dbReference type="RefSeq" id="XP_025396782.1">
    <property type="nucleotide sequence ID" value="XM_025540458.1"/>
</dbReference>
<evidence type="ECO:0000256" key="1">
    <source>
        <dbReference type="ARBA" id="ARBA00004123"/>
    </source>
</evidence>
<dbReference type="PANTHER" id="PTHR23188:SF12">
    <property type="entry name" value="RNA POLYMERASE II-ASSOCIATED FACTOR 1 HOMOLOG"/>
    <property type="match status" value="1"/>
</dbReference>
<dbReference type="GeneID" id="37062695"/>
<dbReference type="VEuPathDB" id="FungiDB:BO70DRAFT_319868"/>
<dbReference type="EMBL" id="MSFL01000024">
    <property type="protein sequence ID" value="PWY73611.1"/>
    <property type="molecule type" value="Genomic_DNA"/>
</dbReference>
<protein>
    <submittedName>
        <fullName evidence="5">Paf1-domain-containing protein</fullName>
    </submittedName>
</protein>
<dbReference type="GO" id="GO:0003682">
    <property type="term" value="F:chromatin binding"/>
    <property type="evidence" value="ECO:0007669"/>
    <property type="project" value="TreeGrafter"/>
</dbReference>
<evidence type="ECO:0000313" key="5">
    <source>
        <dbReference type="EMBL" id="PWY73611.1"/>
    </source>
</evidence>
<feature type="compositionally biased region" description="Basic and acidic residues" evidence="4">
    <location>
        <begin position="445"/>
        <end position="456"/>
    </location>
</feature>
<dbReference type="Proteomes" id="UP000247233">
    <property type="component" value="Unassembled WGS sequence"/>
</dbReference>
<dbReference type="GO" id="GO:0006368">
    <property type="term" value="P:transcription elongation by RNA polymerase II"/>
    <property type="evidence" value="ECO:0007669"/>
    <property type="project" value="InterPro"/>
</dbReference>
<keyword evidence="6" id="KW-1185">Reference proteome</keyword>
<accession>A0A317VK34</accession>